<proteinExistence type="predicted"/>
<comment type="caution">
    <text evidence="1">The sequence shown here is derived from an EMBL/GenBank/DDBJ whole genome shotgun (WGS) entry which is preliminary data.</text>
</comment>
<keyword evidence="2" id="KW-1185">Reference proteome</keyword>
<dbReference type="EMBL" id="MCFA01000195">
    <property type="protein sequence ID" value="ORX99620.1"/>
    <property type="molecule type" value="Genomic_DNA"/>
</dbReference>
<dbReference type="AlphaFoldDB" id="A0A1Y1YNK1"/>
<reference evidence="1 2" key="1">
    <citation type="submission" date="2016-07" db="EMBL/GenBank/DDBJ databases">
        <title>Pervasive Adenine N6-methylation of Active Genes in Fungi.</title>
        <authorList>
            <consortium name="DOE Joint Genome Institute"/>
            <person name="Mondo S.J."/>
            <person name="Dannebaum R.O."/>
            <person name="Kuo R.C."/>
            <person name="Labutti K."/>
            <person name="Haridas S."/>
            <person name="Kuo A."/>
            <person name="Salamov A."/>
            <person name="Ahrendt S.R."/>
            <person name="Lipzen A."/>
            <person name="Sullivan W."/>
            <person name="Andreopoulos W.B."/>
            <person name="Clum A."/>
            <person name="Lindquist E."/>
            <person name="Daum C."/>
            <person name="Ramamoorthy G.K."/>
            <person name="Gryganskyi A."/>
            <person name="Culley D."/>
            <person name="Magnuson J.K."/>
            <person name="James T.Y."/>
            <person name="O'Malley M.A."/>
            <person name="Stajich J.E."/>
            <person name="Spatafora J.W."/>
            <person name="Visel A."/>
            <person name="Grigoriev I.V."/>
        </authorList>
    </citation>
    <scope>NUCLEOTIDE SEQUENCE [LARGE SCALE GENOMIC DNA]</scope>
    <source>
        <strain evidence="1 2">CBS 115471</strain>
    </source>
</reference>
<name>A0A1Y1YNK1_9PLEO</name>
<evidence type="ECO:0000313" key="1">
    <source>
        <dbReference type="EMBL" id="ORX99620.1"/>
    </source>
</evidence>
<organism evidence="1 2">
    <name type="scientific">Clohesyomyces aquaticus</name>
    <dbReference type="NCBI Taxonomy" id="1231657"/>
    <lineage>
        <taxon>Eukaryota</taxon>
        <taxon>Fungi</taxon>
        <taxon>Dikarya</taxon>
        <taxon>Ascomycota</taxon>
        <taxon>Pezizomycotina</taxon>
        <taxon>Dothideomycetes</taxon>
        <taxon>Pleosporomycetidae</taxon>
        <taxon>Pleosporales</taxon>
        <taxon>Lindgomycetaceae</taxon>
        <taxon>Clohesyomyces</taxon>
    </lineage>
</organism>
<sequence>MYKGCKVIKGRITFSRHLGLVPCTCMSRDVSPGRRASPSFTAFPEAFTRPNRERSMANTAILGSIILLSRTYYRRGFTCQRPSFHSRRGRSVRATRHKANNNNNRRGCGTVLTKATKHNRPKSANIPTMKPIRILGGATHQAVPKKMMRSRCTRTLAHG</sequence>
<protein>
    <submittedName>
        <fullName evidence="1">Uncharacterized protein</fullName>
    </submittedName>
</protein>
<dbReference type="Proteomes" id="UP000193144">
    <property type="component" value="Unassembled WGS sequence"/>
</dbReference>
<gene>
    <name evidence="1" type="ORF">BCR34DRAFT_124718</name>
</gene>
<evidence type="ECO:0000313" key="2">
    <source>
        <dbReference type="Proteomes" id="UP000193144"/>
    </source>
</evidence>
<accession>A0A1Y1YNK1</accession>